<dbReference type="Proteomes" id="UP001058271">
    <property type="component" value="Chromosome"/>
</dbReference>
<proteinExistence type="predicted"/>
<evidence type="ECO:0000313" key="1">
    <source>
        <dbReference type="EMBL" id="UWZ37782.1"/>
    </source>
</evidence>
<dbReference type="EMBL" id="CP073721">
    <property type="protein sequence ID" value="UWZ37782.1"/>
    <property type="molecule type" value="Genomic_DNA"/>
</dbReference>
<organism evidence="1 2">
    <name type="scientific">Dactylosporangium roseum</name>
    <dbReference type="NCBI Taxonomy" id="47989"/>
    <lineage>
        <taxon>Bacteria</taxon>
        <taxon>Bacillati</taxon>
        <taxon>Actinomycetota</taxon>
        <taxon>Actinomycetes</taxon>
        <taxon>Micromonosporales</taxon>
        <taxon>Micromonosporaceae</taxon>
        <taxon>Dactylosporangium</taxon>
    </lineage>
</organism>
<sequence>MTAETCLVHEGERRILHGYDATILGGCEPSQENPDWCRHRVRFDTLINRTTGTWHETSAFGWEFGRVIEAAAR</sequence>
<keyword evidence="2" id="KW-1185">Reference proteome</keyword>
<name>A0ABY5ZAF7_9ACTN</name>
<gene>
    <name evidence="1" type="ORF">Drose_05790</name>
</gene>
<reference evidence="1" key="1">
    <citation type="submission" date="2021-04" db="EMBL/GenBank/DDBJ databases">
        <title>Biosynthetic gene clusters of Dactylosporangioum roseum.</title>
        <authorList>
            <person name="Hartkoorn R.C."/>
            <person name="Beaudoing E."/>
            <person name="Hot D."/>
            <person name="Moureu S."/>
        </authorList>
    </citation>
    <scope>NUCLEOTIDE SEQUENCE</scope>
    <source>
        <strain evidence="1">NRRL B-16295</strain>
    </source>
</reference>
<dbReference type="RefSeq" id="WP_260727145.1">
    <property type="nucleotide sequence ID" value="NZ_BAAABS010000033.1"/>
</dbReference>
<protein>
    <submittedName>
        <fullName evidence="1">Uncharacterized protein</fullName>
    </submittedName>
</protein>
<evidence type="ECO:0000313" key="2">
    <source>
        <dbReference type="Proteomes" id="UP001058271"/>
    </source>
</evidence>
<accession>A0ABY5ZAF7</accession>